<dbReference type="Proteomes" id="UP001595976">
    <property type="component" value="Unassembled WGS sequence"/>
</dbReference>
<dbReference type="NCBIfam" id="TIGR00251">
    <property type="entry name" value="DUF167 family protein"/>
    <property type="match status" value="1"/>
</dbReference>
<dbReference type="SUPFAM" id="SSF69786">
    <property type="entry name" value="YggU-like"/>
    <property type="match status" value="1"/>
</dbReference>
<reference evidence="5" key="1">
    <citation type="journal article" date="2019" name="Int. J. Syst. Evol. Microbiol.">
        <title>The Global Catalogue of Microorganisms (GCM) 10K type strain sequencing project: providing services to taxonomists for standard genome sequencing and annotation.</title>
        <authorList>
            <consortium name="The Broad Institute Genomics Platform"/>
            <consortium name="The Broad Institute Genome Sequencing Center for Infectious Disease"/>
            <person name="Wu L."/>
            <person name="Ma J."/>
        </authorList>
    </citation>
    <scope>NUCLEOTIDE SEQUENCE [LARGE SCALE GENOMIC DNA]</scope>
    <source>
        <strain evidence="5">CGMCC 1.15643</strain>
    </source>
</reference>
<evidence type="ECO:0000313" key="5">
    <source>
        <dbReference type="Proteomes" id="UP001595976"/>
    </source>
</evidence>
<dbReference type="InterPro" id="IPR003746">
    <property type="entry name" value="DUF167"/>
</dbReference>
<accession>A0ABW0F6M9</accession>
<proteinExistence type="inferred from homology"/>
<dbReference type="InterPro" id="IPR036591">
    <property type="entry name" value="YggU-like_sf"/>
</dbReference>
<dbReference type="NCBIfam" id="NF002348">
    <property type="entry name" value="PRK01310.1"/>
    <property type="match status" value="1"/>
</dbReference>
<dbReference type="Gene3D" id="3.30.1200.10">
    <property type="entry name" value="YggU-like"/>
    <property type="match status" value="1"/>
</dbReference>
<dbReference type="SMART" id="SM01152">
    <property type="entry name" value="DUF167"/>
    <property type="match status" value="1"/>
</dbReference>
<sequence>MGTLPPAGTAGHEPAPPWRETRDGLAVAVRLTPRGGRDALDGLETLSDGRCVLKARVRAAPTEGEANAALIALIARELKLPRSQVAIAGGATARLKTVALQGEKAALLARLEQRFAAR</sequence>
<organism evidence="4 5">
    <name type="scientific">Bosea minatitlanensis</name>
    <dbReference type="NCBI Taxonomy" id="128782"/>
    <lineage>
        <taxon>Bacteria</taxon>
        <taxon>Pseudomonadati</taxon>
        <taxon>Pseudomonadota</taxon>
        <taxon>Alphaproteobacteria</taxon>
        <taxon>Hyphomicrobiales</taxon>
        <taxon>Boseaceae</taxon>
        <taxon>Bosea</taxon>
    </lineage>
</organism>
<evidence type="ECO:0000256" key="3">
    <source>
        <dbReference type="SAM" id="MobiDB-lite"/>
    </source>
</evidence>
<dbReference type="RefSeq" id="WP_158444223.1">
    <property type="nucleotide sequence ID" value="NZ_JAOAOS010000004.1"/>
</dbReference>
<comment type="caution">
    <text evidence="4">The sequence shown here is derived from an EMBL/GenBank/DDBJ whole genome shotgun (WGS) entry which is preliminary data.</text>
</comment>
<comment type="similarity">
    <text evidence="1 2">Belongs to the UPF0235 family.</text>
</comment>
<protein>
    <recommendedName>
        <fullName evidence="2">UPF0235 protein ACFPK2_11870</fullName>
    </recommendedName>
</protein>
<evidence type="ECO:0000256" key="1">
    <source>
        <dbReference type="ARBA" id="ARBA00010364"/>
    </source>
</evidence>
<dbReference type="Pfam" id="PF02594">
    <property type="entry name" value="DUF167"/>
    <property type="match status" value="1"/>
</dbReference>
<evidence type="ECO:0000313" key="4">
    <source>
        <dbReference type="EMBL" id="MFC5293684.1"/>
    </source>
</evidence>
<feature type="region of interest" description="Disordered" evidence="3">
    <location>
        <begin position="1"/>
        <end position="22"/>
    </location>
</feature>
<dbReference type="HAMAP" id="MF_00634">
    <property type="entry name" value="UPF0235"/>
    <property type="match status" value="1"/>
</dbReference>
<evidence type="ECO:0000256" key="2">
    <source>
        <dbReference type="HAMAP-Rule" id="MF_00634"/>
    </source>
</evidence>
<dbReference type="EMBL" id="JBHSLI010000004">
    <property type="protein sequence ID" value="MFC5293684.1"/>
    <property type="molecule type" value="Genomic_DNA"/>
</dbReference>
<keyword evidence="5" id="KW-1185">Reference proteome</keyword>
<gene>
    <name evidence="4" type="ORF">ACFPK2_11870</name>
</gene>
<name>A0ABW0F6M9_9HYPH</name>